<dbReference type="InterPro" id="IPR036236">
    <property type="entry name" value="Znf_C2H2_sf"/>
</dbReference>
<dbReference type="EMBL" id="LNIX01000037">
    <property type="protein sequence ID" value="OXA39708.1"/>
    <property type="molecule type" value="Genomic_DNA"/>
</dbReference>
<dbReference type="PANTHER" id="PTHR24384:SF189">
    <property type="entry name" value="C2H2-TYPE DOMAIN-CONTAINING PROTEIN-RELATED"/>
    <property type="match status" value="1"/>
</dbReference>
<feature type="domain" description="C2H2-type" evidence="12">
    <location>
        <begin position="428"/>
        <end position="455"/>
    </location>
</feature>
<dbReference type="GO" id="GO:0000978">
    <property type="term" value="F:RNA polymerase II cis-regulatory region sequence-specific DNA binding"/>
    <property type="evidence" value="ECO:0007669"/>
    <property type="project" value="TreeGrafter"/>
</dbReference>
<feature type="region of interest" description="Disordered" evidence="11">
    <location>
        <begin position="176"/>
        <end position="197"/>
    </location>
</feature>
<accession>A0A226D4F4</accession>
<sequence>MSCFLCLREFANPMGDDPSPNNEPRKIQISALCQLLLASCSPHKSIISHQNVTHQFEEDDETCTLCATCAPVIHEVEEIRCQMSKLEDRIRRKVSQIRDTISSSGQHRRDEKIMKMRDVILRVIDSQDGEGNDNSISSDEFKVKVEQEEFDDDIMPRADEDEQLLNDYSCASIPFETESEEENQLKNDPLQLDEDDDDSAFCIVPSSLKKQRSAKVKSRQFAKIKTRSTPLRNKRKAGNSPMEKEDEFKLPKRIKKELRLRPSLEKTRSSPRTWAQKDGPPLSKVTTSKKKATPPPDDLISASPKSEHNDEDLAPKSEDENSDVDKNSDTEVVRSKRHPRHLPHKCTSCAKSYSTEAALTYHMARGHQFPCPACPVKLDFQRSLNSHLKRYHPNFVPHQCSLCRNKYQRKSALEAHMVMRHEIGEKKFSCVKCEKSFCLVENLERHLKLHDLEEVKPLVCDICDSRFEDDARLSKHVATHDTKKFVCDYCGFGCSFRQGLERHVRTHTGEKPEKCDQCKESFIDKYSLQNHVVKDHSGKKGYVCHICGKDFFLKLRLRVHLEKHEGTKKVGCDTCGEKFIDYYSFQSHRIKVHGADPFVCDECGATFISSGGLRMHKIAHAGVRQYKCDLCEASFVRKSVLDKHLKTHSKERPFPCPHCEKAFKVKPHLTAHVQRLHTPGYEPPIRHPCPHCDKGYPTNCFLQAHIRQVHTGERPFVCDQTGCGKGFAKKTSLYLHLKGHHGLIMERKCKDALSKGKRDELPQI</sequence>
<dbReference type="SMART" id="SM00355">
    <property type="entry name" value="ZnF_C2H2"/>
    <property type="match status" value="14"/>
</dbReference>
<feature type="domain" description="C2H2-type" evidence="12">
    <location>
        <begin position="344"/>
        <end position="372"/>
    </location>
</feature>
<dbReference type="InterPro" id="IPR050752">
    <property type="entry name" value="C2H2-ZF_domain"/>
</dbReference>
<keyword evidence="8" id="KW-0804">Transcription</keyword>
<dbReference type="GO" id="GO:0008270">
    <property type="term" value="F:zinc ion binding"/>
    <property type="evidence" value="ECO:0007669"/>
    <property type="project" value="UniProtKB-KW"/>
</dbReference>
<feature type="domain" description="C2H2-type" evidence="12">
    <location>
        <begin position="654"/>
        <end position="682"/>
    </location>
</feature>
<evidence type="ECO:0000256" key="8">
    <source>
        <dbReference type="ARBA" id="ARBA00023163"/>
    </source>
</evidence>
<keyword evidence="5" id="KW-0862">Zinc</keyword>
<keyword evidence="6" id="KW-0805">Transcription regulation</keyword>
<gene>
    <name evidence="13" type="ORF">Fcan01_25600</name>
</gene>
<feature type="region of interest" description="Disordered" evidence="11">
    <location>
        <begin position="214"/>
        <end position="343"/>
    </location>
</feature>
<feature type="domain" description="C2H2-type" evidence="12">
    <location>
        <begin position="513"/>
        <end position="541"/>
    </location>
</feature>
<feature type="domain" description="C2H2-type" evidence="12">
    <location>
        <begin position="485"/>
        <end position="512"/>
    </location>
</feature>
<dbReference type="FunFam" id="3.30.160.60:FF:002343">
    <property type="entry name" value="Zinc finger protein 33A"/>
    <property type="match status" value="1"/>
</dbReference>
<proteinExistence type="predicted"/>
<evidence type="ECO:0000256" key="9">
    <source>
        <dbReference type="ARBA" id="ARBA00023242"/>
    </source>
</evidence>
<dbReference type="AlphaFoldDB" id="A0A226D4F4"/>
<dbReference type="PANTHER" id="PTHR24384">
    <property type="entry name" value="FINGER PUTATIVE TRANSCRIPTION FACTOR FAMILY-RELATED"/>
    <property type="match status" value="1"/>
</dbReference>
<keyword evidence="9" id="KW-0539">Nucleus</keyword>
<evidence type="ECO:0000256" key="10">
    <source>
        <dbReference type="PROSITE-ProRule" id="PRU00042"/>
    </source>
</evidence>
<keyword evidence="14" id="KW-1185">Reference proteome</keyword>
<comment type="caution">
    <text evidence="13">The sequence shown here is derived from an EMBL/GenBank/DDBJ whole genome shotgun (WGS) entry which is preliminary data.</text>
</comment>
<dbReference type="FunFam" id="3.30.160.60:FF:000145">
    <property type="entry name" value="Zinc finger protein 574"/>
    <property type="match status" value="1"/>
</dbReference>
<feature type="domain" description="C2H2-type" evidence="12">
    <location>
        <begin position="542"/>
        <end position="569"/>
    </location>
</feature>
<dbReference type="Proteomes" id="UP000198287">
    <property type="component" value="Unassembled WGS sequence"/>
</dbReference>
<feature type="compositionally biased region" description="Basic and acidic residues" evidence="11">
    <location>
        <begin position="305"/>
        <end position="334"/>
    </location>
</feature>
<dbReference type="PROSITE" id="PS50157">
    <property type="entry name" value="ZINC_FINGER_C2H2_2"/>
    <property type="match status" value="11"/>
</dbReference>
<feature type="domain" description="C2H2-type" evidence="12">
    <location>
        <begin position="687"/>
        <end position="715"/>
    </location>
</feature>
<keyword evidence="2" id="KW-0479">Metal-binding</keyword>
<evidence type="ECO:0000256" key="3">
    <source>
        <dbReference type="ARBA" id="ARBA00022737"/>
    </source>
</evidence>
<dbReference type="FunFam" id="3.30.160.60:FF:000100">
    <property type="entry name" value="Zinc finger 45-like"/>
    <property type="match status" value="3"/>
</dbReference>
<feature type="domain" description="C2H2-type" evidence="12">
    <location>
        <begin position="598"/>
        <end position="625"/>
    </location>
</feature>
<evidence type="ECO:0000259" key="12">
    <source>
        <dbReference type="PROSITE" id="PS50157"/>
    </source>
</evidence>
<dbReference type="OMA" id="REFANPM"/>
<dbReference type="Gene3D" id="3.30.160.60">
    <property type="entry name" value="Classic Zinc Finger"/>
    <property type="match status" value="11"/>
</dbReference>
<evidence type="ECO:0000256" key="7">
    <source>
        <dbReference type="ARBA" id="ARBA00023125"/>
    </source>
</evidence>
<evidence type="ECO:0000256" key="5">
    <source>
        <dbReference type="ARBA" id="ARBA00022833"/>
    </source>
</evidence>
<dbReference type="Pfam" id="PF13912">
    <property type="entry name" value="zf-C2H2_6"/>
    <property type="match status" value="2"/>
</dbReference>
<dbReference type="SUPFAM" id="SSF57667">
    <property type="entry name" value="beta-beta-alpha zinc fingers"/>
    <property type="match status" value="7"/>
</dbReference>
<dbReference type="Pfam" id="PF00096">
    <property type="entry name" value="zf-C2H2"/>
    <property type="match status" value="6"/>
</dbReference>
<dbReference type="GO" id="GO:0000981">
    <property type="term" value="F:DNA-binding transcription factor activity, RNA polymerase II-specific"/>
    <property type="evidence" value="ECO:0007669"/>
    <property type="project" value="TreeGrafter"/>
</dbReference>
<keyword evidence="4 10" id="KW-0863">Zinc-finger</keyword>
<dbReference type="PROSITE" id="PS00028">
    <property type="entry name" value="ZINC_FINGER_C2H2_1"/>
    <property type="match status" value="12"/>
</dbReference>
<organism evidence="13 14">
    <name type="scientific">Folsomia candida</name>
    <name type="common">Springtail</name>
    <dbReference type="NCBI Taxonomy" id="158441"/>
    <lineage>
        <taxon>Eukaryota</taxon>
        <taxon>Metazoa</taxon>
        <taxon>Ecdysozoa</taxon>
        <taxon>Arthropoda</taxon>
        <taxon>Hexapoda</taxon>
        <taxon>Collembola</taxon>
        <taxon>Entomobryomorpha</taxon>
        <taxon>Isotomoidea</taxon>
        <taxon>Isotomidae</taxon>
        <taxon>Proisotominae</taxon>
        <taxon>Folsomia</taxon>
    </lineage>
</organism>
<evidence type="ECO:0000256" key="1">
    <source>
        <dbReference type="ARBA" id="ARBA00004123"/>
    </source>
</evidence>
<feature type="domain" description="C2H2-type" evidence="12">
    <location>
        <begin position="626"/>
        <end position="653"/>
    </location>
</feature>
<evidence type="ECO:0000256" key="6">
    <source>
        <dbReference type="ARBA" id="ARBA00023015"/>
    </source>
</evidence>
<keyword evidence="3" id="KW-0677">Repeat</keyword>
<protein>
    <submittedName>
        <fullName evidence="13">Zinc finger protein 93</fullName>
    </submittedName>
</protein>
<evidence type="ECO:0000256" key="4">
    <source>
        <dbReference type="ARBA" id="ARBA00022771"/>
    </source>
</evidence>
<feature type="compositionally biased region" description="Basic and acidic residues" evidence="11">
    <location>
        <begin position="257"/>
        <end position="268"/>
    </location>
</feature>
<evidence type="ECO:0000313" key="14">
    <source>
        <dbReference type="Proteomes" id="UP000198287"/>
    </source>
</evidence>
<evidence type="ECO:0000313" key="13">
    <source>
        <dbReference type="EMBL" id="OXA39708.1"/>
    </source>
</evidence>
<evidence type="ECO:0000256" key="2">
    <source>
        <dbReference type="ARBA" id="ARBA00022723"/>
    </source>
</evidence>
<dbReference type="OrthoDB" id="3561125at2759"/>
<evidence type="ECO:0000256" key="11">
    <source>
        <dbReference type="SAM" id="MobiDB-lite"/>
    </source>
</evidence>
<dbReference type="GO" id="GO:0005634">
    <property type="term" value="C:nucleus"/>
    <property type="evidence" value="ECO:0007669"/>
    <property type="project" value="UniProtKB-SubCell"/>
</dbReference>
<keyword evidence="7" id="KW-0238">DNA-binding</keyword>
<dbReference type="InterPro" id="IPR013087">
    <property type="entry name" value="Znf_C2H2_type"/>
</dbReference>
<feature type="domain" description="C2H2-type" evidence="12">
    <location>
        <begin position="458"/>
        <end position="485"/>
    </location>
</feature>
<feature type="compositionally biased region" description="Basic residues" evidence="11">
    <location>
        <begin position="214"/>
        <end position="237"/>
    </location>
</feature>
<comment type="subcellular location">
    <subcellularLocation>
        <location evidence="1">Nucleus</location>
    </subcellularLocation>
</comment>
<reference evidence="13 14" key="1">
    <citation type="submission" date="2015-12" db="EMBL/GenBank/DDBJ databases">
        <title>The genome of Folsomia candida.</title>
        <authorList>
            <person name="Faddeeva A."/>
            <person name="Derks M.F."/>
            <person name="Anvar Y."/>
            <person name="Smit S."/>
            <person name="Van Straalen N."/>
            <person name="Roelofs D."/>
        </authorList>
    </citation>
    <scope>NUCLEOTIDE SEQUENCE [LARGE SCALE GENOMIC DNA]</scope>
    <source>
        <strain evidence="13 14">VU population</strain>
        <tissue evidence="13">Whole body</tissue>
    </source>
</reference>
<feature type="domain" description="C2H2-type" evidence="12">
    <location>
        <begin position="716"/>
        <end position="742"/>
    </location>
</feature>
<name>A0A226D4F4_FOLCA</name>